<dbReference type="GO" id="GO:0004659">
    <property type="term" value="F:prenyltransferase activity"/>
    <property type="evidence" value="ECO:0007669"/>
    <property type="project" value="InterPro"/>
</dbReference>
<dbReference type="PROSITE" id="PS00444">
    <property type="entry name" value="POLYPRENYL_SYNTHASE_2"/>
    <property type="match status" value="1"/>
</dbReference>
<dbReference type="PROSITE" id="PS00723">
    <property type="entry name" value="POLYPRENYL_SYNTHASE_1"/>
    <property type="match status" value="1"/>
</dbReference>
<dbReference type="EMBL" id="MFZI01000076">
    <property type="protein sequence ID" value="OGK18085.1"/>
    <property type="molecule type" value="Genomic_DNA"/>
</dbReference>
<evidence type="ECO:0000256" key="6">
    <source>
        <dbReference type="RuleBase" id="RU004466"/>
    </source>
</evidence>
<evidence type="ECO:0000256" key="4">
    <source>
        <dbReference type="ARBA" id="ARBA00022723"/>
    </source>
</evidence>
<comment type="similarity">
    <text evidence="2 6">Belongs to the FPP/GGPP synthase family.</text>
</comment>
<dbReference type="PANTHER" id="PTHR12001:SF85">
    <property type="entry name" value="SHORT CHAIN ISOPRENYL DIPHOSPHATE SYNTHASE"/>
    <property type="match status" value="1"/>
</dbReference>
<dbReference type="Pfam" id="PF00348">
    <property type="entry name" value="polyprenyl_synt"/>
    <property type="match status" value="1"/>
</dbReference>
<dbReference type="CDD" id="cd00685">
    <property type="entry name" value="Trans_IPPS_HT"/>
    <property type="match status" value="1"/>
</dbReference>
<evidence type="ECO:0000256" key="2">
    <source>
        <dbReference type="ARBA" id="ARBA00006706"/>
    </source>
</evidence>
<evidence type="ECO:0008006" key="9">
    <source>
        <dbReference type="Google" id="ProtNLM"/>
    </source>
</evidence>
<dbReference type="GO" id="GO:0008299">
    <property type="term" value="P:isoprenoid biosynthetic process"/>
    <property type="evidence" value="ECO:0007669"/>
    <property type="project" value="InterPro"/>
</dbReference>
<keyword evidence="4" id="KW-0479">Metal-binding</keyword>
<name>A0A1F7GGT6_9BACT</name>
<dbReference type="InterPro" id="IPR033749">
    <property type="entry name" value="Polyprenyl_synt_CS"/>
</dbReference>
<gene>
    <name evidence="7" type="ORF">A2866_03075</name>
</gene>
<sequence>MNMDNLRVKHFLDEYSQITKSLFKSYIKEKTREAAKVGDIPVHLLEKFAAIAERGKKIRGALVVLGYKLAGGEDMPVIYDTSLFIEILHAGVLVHDDIMDQGDFRRGLPTLHKYFETYGEETGRSLATCGGDLAFYLSWDKLLKSNFSKDKLINAGKIYAKYACNVIYGQTLDLVNTFESDIDQKDILNVFRYKTAEYTGFLPLLIGATLAGMTDKKKLAALEEYGLDLGWAFQIQDDILGLYGSEEKTGKPVGSDLREGKMTLLVYYVIKNGDSSQRNYLKTILGNKNLKHADVIHAQDFFKKIGAYEYVVNLGSMYVNKGKKSIPILTDDKEVADTLESLIIFVMNRIV</sequence>
<protein>
    <recommendedName>
        <fullName evidence="9">Polyprenyl synthetase</fullName>
    </recommendedName>
</protein>
<dbReference type="InterPro" id="IPR000092">
    <property type="entry name" value="Polyprenyl_synt"/>
</dbReference>
<dbReference type="AlphaFoldDB" id="A0A1F7GGT6"/>
<dbReference type="SUPFAM" id="SSF48576">
    <property type="entry name" value="Terpenoid synthases"/>
    <property type="match status" value="1"/>
</dbReference>
<reference evidence="7 8" key="1">
    <citation type="journal article" date="2016" name="Nat. Commun.">
        <title>Thousands of microbial genomes shed light on interconnected biogeochemical processes in an aquifer system.</title>
        <authorList>
            <person name="Anantharaman K."/>
            <person name="Brown C.T."/>
            <person name="Hug L.A."/>
            <person name="Sharon I."/>
            <person name="Castelle C.J."/>
            <person name="Probst A.J."/>
            <person name="Thomas B.C."/>
            <person name="Singh A."/>
            <person name="Wilkins M.J."/>
            <person name="Karaoz U."/>
            <person name="Brodie E.L."/>
            <person name="Williams K.H."/>
            <person name="Hubbard S.S."/>
            <person name="Banfield J.F."/>
        </authorList>
    </citation>
    <scope>NUCLEOTIDE SEQUENCE [LARGE SCALE GENOMIC DNA]</scope>
</reference>
<evidence type="ECO:0000256" key="5">
    <source>
        <dbReference type="ARBA" id="ARBA00022842"/>
    </source>
</evidence>
<proteinExistence type="inferred from homology"/>
<evidence type="ECO:0000313" key="7">
    <source>
        <dbReference type="EMBL" id="OGK18085.1"/>
    </source>
</evidence>
<evidence type="ECO:0000256" key="3">
    <source>
        <dbReference type="ARBA" id="ARBA00022679"/>
    </source>
</evidence>
<evidence type="ECO:0000313" key="8">
    <source>
        <dbReference type="Proteomes" id="UP000177026"/>
    </source>
</evidence>
<dbReference type="GO" id="GO:0046872">
    <property type="term" value="F:metal ion binding"/>
    <property type="evidence" value="ECO:0007669"/>
    <property type="project" value="UniProtKB-KW"/>
</dbReference>
<comment type="caution">
    <text evidence="7">The sequence shown here is derived from an EMBL/GenBank/DDBJ whole genome shotgun (WGS) entry which is preliminary data.</text>
</comment>
<dbReference type="InterPro" id="IPR008949">
    <property type="entry name" value="Isoprenoid_synthase_dom_sf"/>
</dbReference>
<accession>A0A1F7GGT6</accession>
<dbReference type="Proteomes" id="UP000177026">
    <property type="component" value="Unassembled WGS sequence"/>
</dbReference>
<keyword evidence="3 6" id="KW-0808">Transferase</keyword>
<organism evidence="7 8">
    <name type="scientific">Candidatus Roizmanbacteria bacterium RIFCSPHIGHO2_01_FULL_39_8</name>
    <dbReference type="NCBI Taxonomy" id="1802033"/>
    <lineage>
        <taxon>Bacteria</taxon>
        <taxon>Candidatus Roizmaniibacteriota</taxon>
    </lineage>
</organism>
<dbReference type="SFLD" id="SFLDS00005">
    <property type="entry name" value="Isoprenoid_Synthase_Type_I"/>
    <property type="match status" value="1"/>
</dbReference>
<comment type="cofactor">
    <cofactor evidence="1">
        <name>Mg(2+)</name>
        <dbReference type="ChEBI" id="CHEBI:18420"/>
    </cofactor>
</comment>
<evidence type="ECO:0000256" key="1">
    <source>
        <dbReference type="ARBA" id="ARBA00001946"/>
    </source>
</evidence>
<dbReference type="PANTHER" id="PTHR12001">
    <property type="entry name" value="GERANYLGERANYL PYROPHOSPHATE SYNTHASE"/>
    <property type="match status" value="1"/>
</dbReference>
<dbReference type="Gene3D" id="1.10.600.10">
    <property type="entry name" value="Farnesyl Diphosphate Synthase"/>
    <property type="match status" value="1"/>
</dbReference>
<keyword evidence="5" id="KW-0460">Magnesium</keyword>